<dbReference type="GO" id="GO:0006364">
    <property type="term" value="P:rRNA processing"/>
    <property type="evidence" value="ECO:0007669"/>
    <property type="project" value="TreeGrafter"/>
</dbReference>
<evidence type="ECO:0000259" key="4">
    <source>
        <dbReference type="Pfam" id="PF08190"/>
    </source>
</evidence>
<evidence type="ECO:0000256" key="3">
    <source>
        <dbReference type="ARBA" id="ARBA00046233"/>
    </source>
</evidence>
<evidence type="ECO:0000256" key="2">
    <source>
        <dbReference type="ARBA" id="ARBA00040540"/>
    </source>
</evidence>
<dbReference type="InterPro" id="IPR041442">
    <property type="entry name" value="PIH1D1/2/3_CS-like"/>
</dbReference>
<dbReference type="InterPro" id="IPR050734">
    <property type="entry name" value="PIH1/Kintoun_subfamily"/>
</dbReference>
<sequence>MSAALEDLDQILKSSLAGLEPSVPNQSFVSKDNVVAIDTSLYEENDGKIKGETVSDSGYSDMSDLPKPKDITEEDLIKVLESEDPTAFRVPMSLGEPHAEIDKSGKGCTAYDVIIHPDFLEKCKQSELFVKFLITISIEGLEEKYSMLLDRNYTMLKNRKFLGTLPEQNIRTQSKPLIMEMGSAGASAPGKPLISEVSSFNSQATKPKGEEPKYSIVQEPPDGHPEFLVAEIQLPKVKTAKSLTLDLGEDRIFLQTRSDIYLLDIYLPFNLIQDECGAQFNRQTKVLTLTMPVVPPCS</sequence>
<organism evidence="6 7">
    <name type="scientific">Lingula anatina</name>
    <name type="common">Brachiopod</name>
    <name type="synonym">Lingula unguis</name>
    <dbReference type="NCBI Taxonomy" id="7574"/>
    <lineage>
        <taxon>Eukaryota</taxon>
        <taxon>Metazoa</taxon>
        <taxon>Spiralia</taxon>
        <taxon>Lophotrochozoa</taxon>
        <taxon>Brachiopoda</taxon>
        <taxon>Linguliformea</taxon>
        <taxon>Lingulata</taxon>
        <taxon>Lingulida</taxon>
        <taxon>Linguloidea</taxon>
        <taxon>Lingulidae</taxon>
        <taxon>Lingula</taxon>
    </lineage>
</organism>
<dbReference type="RefSeq" id="XP_013387850.2">
    <property type="nucleotide sequence ID" value="XM_013532396.2"/>
</dbReference>
<evidence type="ECO:0000313" key="6">
    <source>
        <dbReference type="Proteomes" id="UP000085678"/>
    </source>
</evidence>
<dbReference type="Pfam" id="PF18201">
    <property type="entry name" value="PIH1_CS"/>
    <property type="match status" value="1"/>
</dbReference>
<dbReference type="PANTHER" id="PTHR22997:SF0">
    <property type="entry name" value="PIH1 DOMAIN-CONTAINING PROTEIN 1"/>
    <property type="match status" value="1"/>
</dbReference>
<name>A0A1S3HP92_LINAN</name>
<evidence type="ECO:0000256" key="1">
    <source>
        <dbReference type="ARBA" id="ARBA00008511"/>
    </source>
</evidence>
<feature type="domain" description="PIH1 N-terminal" evidence="4">
    <location>
        <begin position="65"/>
        <end position="176"/>
    </location>
</feature>
<dbReference type="STRING" id="7574.A0A1S3HP92"/>
<dbReference type="Pfam" id="PF08190">
    <property type="entry name" value="PIH1"/>
    <property type="match status" value="1"/>
</dbReference>
<dbReference type="InterPro" id="IPR012981">
    <property type="entry name" value="PIH1_N"/>
</dbReference>
<dbReference type="KEGG" id="lak:106156948"/>
<comment type="function">
    <text evidence="3">Involved in the assembly of C/D box small nucleolar ribonucleoprotein (snoRNP) particles. Recruits the SWI/SNF complex to the core promoter of rRNA genes and enhances pre-rRNA transcription. Mediates interaction of TELO2 with the R2TP complex which is necessary for the stability of MTOR and SMG1. Positively regulates the assembly and activity of the mTORC1 complex.</text>
</comment>
<feature type="domain" description="PIH1D1/2/3 CS-like" evidence="5">
    <location>
        <begin position="223"/>
        <end position="294"/>
    </location>
</feature>
<keyword evidence="6" id="KW-1185">Reference proteome</keyword>
<gene>
    <name evidence="7" type="primary">LOC106156948</name>
</gene>
<dbReference type="GO" id="GO:0005737">
    <property type="term" value="C:cytoplasm"/>
    <property type="evidence" value="ECO:0007669"/>
    <property type="project" value="TreeGrafter"/>
</dbReference>
<dbReference type="AlphaFoldDB" id="A0A1S3HP92"/>
<evidence type="ECO:0000313" key="7">
    <source>
        <dbReference type="RefSeq" id="XP_013387850.2"/>
    </source>
</evidence>
<dbReference type="GO" id="GO:1990904">
    <property type="term" value="C:ribonucleoprotein complex"/>
    <property type="evidence" value="ECO:0007669"/>
    <property type="project" value="TreeGrafter"/>
</dbReference>
<protein>
    <recommendedName>
        <fullName evidence="2">PIH1 domain-containing protein 1</fullName>
    </recommendedName>
</protein>
<dbReference type="GO" id="GO:0000492">
    <property type="term" value="P:box C/D snoRNP assembly"/>
    <property type="evidence" value="ECO:0007669"/>
    <property type="project" value="TreeGrafter"/>
</dbReference>
<evidence type="ECO:0000259" key="5">
    <source>
        <dbReference type="Pfam" id="PF18201"/>
    </source>
</evidence>
<accession>A0A1S3HP92</accession>
<dbReference type="PANTHER" id="PTHR22997">
    <property type="entry name" value="PIH1 DOMAIN-CONTAINING PROTEIN 1"/>
    <property type="match status" value="1"/>
</dbReference>
<dbReference type="GeneID" id="106156948"/>
<dbReference type="GO" id="GO:0097255">
    <property type="term" value="C:R2TP complex"/>
    <property type="evidence" value="ECO:0007669"/>
    <property type="project" value="TreeGrafter"/>
</dbReference>
<dbReference type="Proteomes" id="UP000085678">
    <property type="component" value="Unplaced"/>
</dbReference>
<reference evidence="7" key="1">
    <citation type="submission" date="2025-08" db="UniProtKB">
        <authorList>
            <consortium name="RefSeq"/>
        </authorList>
    </citation>
    <scope>IDENTIFICATION</scope>
    <source>
        <tissue evidence="7">Gonads</tissue>
    </source>
</reference>
<comment type="similarity">
    <text evidence="1">Belongs to the PIH1 family.</text>
</comment>
<dbReference type="InParanoid" id="A0A1S3HP92"/>
<dbReference type="OrthoDB" id="5135119at2759"/>
<proteinExistence type="inferred from homology"/>